<evidence type="ECO:0000256" key="13">
    <source>
        <dbReference type="SAM" id="MobiDB-lite"/>
    </source>
</evidence>
<feature type="transmembrane region" description="Helical" evidence="14">
    <location>
        <begin position="516"/>
        <end position="538"/>
    </location>
</feature>
<keyword evidence="11" id="KW-0804">Transcription</keyword>
<dbReference type="Proteomes" id="UP000198287">
    <property type="component" value="Unassembled WGS sequence"/>
</dbReference>
<feature type="compositionally biased region" description="Basic and acidic residues" evidence="13">
    <location>
        <begin position="393"/>
        <end position="412"/>
    </location>
</feature>
<dbReference type="GO" id="GO:0005890">
    <property type="term" value="C:sodium:potassium-exchanging ATPase complex"/>
    <property type="evidence" value="ECO:0007669"/>
    <property type="project" value="InterPro"/>
</dbReference>
<comment type="subcellular location">
    <subcellularLocation>
        <location evidence="2">Membrane</location>
        <topology evidence="2">Single-pass type II membrane protein</topology>
    </subcellularLocation>
    <subcellularLocation>
        <location evidence="1">Nucleus</location>
    </subcellularLocation>
</comment>
<feature type="compositionally biased region" description="Polar residues" evidence="13">
    <location>
        <begin position="274"/>
        <end position="287"/>
    </location>
</feature>
<dbReference type="PANTHER" id="PTHR11523">
    <property type="entry name" value="SODIUM/POTASSIUM-DEPENDENT ATPASE BETA SUBUNIT"/>
    <property type="match status" value="1"/>
</dbReference>
<dbReference type="InterPro" id="IPR000402">
    <property type="entry name" value="Na/K_ATPase_sub_beta"/>
</dbReference>
<keyword evidence="12" id="KW-0539">Nucleus</keyword>
<evidence type="ECO:0000256" key="10">
    <source>
        <dbReference type="ARBA" id="ARBA00023136"/>
    </source>
</evidence>
<protein>
    <submittedName>
        <fullName evidence="15">Sodium/potassium-transporting ATPase subunit beta</fullName>
    </submittedName>
</protein>
<dbReference type="STRING" id="158441.A0A226EP79"/>
<feature type="compositionally biased region" description="Polar residues" evidence="13">
    <location>
        <begin position="172"/>
        <end position="238"/>
    </location>
</feature>
<evidence type="ECO:0000256" key="2">
    <source>
        <dbReference type="ARBA" id="ARBA00004606"/>
    </source>
</evidence>
<evidence type="ECO:0000256" key="8">
    <source>
        <dbReference type="ARBA" id="ARBA00023015"/>
    </source>
</evidence>
<dbReference type="Pfam" id="PF00287">
    <property type="entry name" value="Na_K-ATPase"/>
    <property type="match status" value="1"/>
</dbReference>
<sequence length="816" mass="89057">MSGSGESSGPLFVNPVEKFEESFMKCLASLTKEDTLTNVDRDEIRADVEQGISNVIECARTVESYFLKKRQEISAQKPELQIKDDSNELRLEMMRKDELLKKNYEKISHWQNILSDVQAAGKQVGSGGPANNPQQPNIPPGSHPGGGAVGGGMSQSGPLSQGPMSVGPHTPMSISQGPHTPMSISQGPHTPMSISQGPHTPMSISQGPHTPMSISQGPHTPMSISQGPHTPMSISQGPHTPMSQGPMTPTGGGGRPNTPGSGRPQTPGGMGASRMQNANIGYSPSVHQQSIGSPQLGPGGGHGMGGGGGPGLQGPLAYLEKSASDSRGKGGRPKGSGQGKSQQIATCSTWGPFLSPTTPPGPGPSKNKSKTPKVSQPRKPRAKKSDNVNNLQPEKKQSRRPKSEGALKDKVAVETSSTPSDAVVNVTIVPDPPKPKRKRKAKGAVTDEEDTSIVKPKRSRKKNALPSEISHNMVDPKSKKYSSPSKSANNGFKEFLYNTKDGTVMGRTGSSWGKIILFYIIFYAGLASFFCLNFYIFYLTLNMDEPKFQLDESLIGTNPGLGFRPMPDPDRSPDSTLIWFRRNVPSDYLFWSKQLEVFVDETDTGKKDAGSVNLQACTLDNDKRATSITACQVKVDNLEYCNKNNAFGFSRGEPCILIKLNKIYGWVPEPYGFDERDRFSEAQLRDDLDKEIREKHMPVDLKYHILNETRGLDPNTKNFDSHRRMLLSTVWINCDGENVADTENIGQINYYPFRGIAGYYFPFLKQQGYQSPFILVELKNPMPGVVINVECKAFARNVKPDRLARLATTHFEILID</sequence>
<dbReference type="PANTHER" id="PTHR11523:SF28">
    <property type="entry name" value="NA_K-ATPASE BETA SUBUNIT ISOFORM 4-RELATED"/>
    <property type="match status" value="1"/>
</dbReference>
<dbReference type="InterPro" id="IPR021640">
    <property type="entry name" value="Mediator_Med28"/>
</dbReference>
<evidence type="ECO:0000256" key="5">
    <source>
        <dbReference type="ARBA" id="ARBA00022692"/>
    </source>
</evidence>
<dbReference type="OrthoDB" id="5912413at2759"/>
<keyword evidence="16" id="KW-1185">Reference proteome</keyword>
<keyword evidence="8" id="KW-0805">Transcription regulation</keyword>
<evidence type="ECO:0000256" key="12">
    <source>
        <dbReference type="ARBA" id="ARBA00023242"/>
    </source>
</evidence>
<dbReference type="GO" id="GO:0006883">
    <property type="term" value="P:intracellular sodium ion homeostasis"/>
    <property type="evidence" value="ECO:0007669"/>
    <property type="project" value="TreeGrafter"/>
</dbReference>
<evidence type="ECO:0000256" key="4">
    <source>
        <dbReference type="ARBA" id="ARBA00005876"/>
    </source>
</evidence>
<evidence type="ECO:0000313" key="16">
    <source>
        <dbReference type="Proteomes" id="UP000198287"/>
    </source>
</evidence>
<dbReference type="PROSITE" id="PS00390">
    <property type="entry name" value="ATPASE_NA_K_BETA_1"/>
    <property type="match status" value="1"/>
</dbReference>
<dbReference type="Pfam" id="PF11594">
    <property type="entry name" value="Med28"/>
    <property type="match status" value="1"/>
</dbReference>
<organism evidence="15 16">
    <name type="scientific">Folsomia candida</name>
    <name type="common">Springtail</name>
    <dbReference type="NCBI Taxonomy" id="158441"/>
    <lineage>
        <taxon>Eukaryota</taxon>
        <taxon>Metazoa</taxon>
        <taxon>Ecdysozoa</taxon>
        <taxon>Arthropoda</taxon>
        <taxon>Hexapoda</taxon>
        <taxon>Collembola</taxon>
        <taxon>Entomobryomorpha</taxon>
        <taxon>Isotomoidea</taxon>
        <taxon>Isotomidae</taxon>
        <taxon>Proisotominae</taxon>
        <taxon>Folsomia</taxon>
    </lineage>
</organism>
<evidence type="ECO:0000256" key="11">
    <source>
        <dbReference type="ARBA" id="ARBA00023163"/>
    </source>
</evidence>
<keyword evidence="6" id="KW-0735">Signal-anchor</keyword>
<dbReference type="InterPro" id="IPR038702">
    <property type="entry name" value="Na/K_ATPase_sub_beta_sf"/>
</dbReference>
<feature type="compositionally biased region" description="Basic residues" evidence="13">
    <location>
        <begin position="367"/>
        <end position="382"/>
    </location>
</feature>
<evidence type="ECO:0000256" key="3">
    <source>
        <dbReference type="ARBA" id="ARBA00005571"/>
    </source>
</evidence>
<keyword evidence="7 14" id="KW-1133">Transmembrane helix</keyword>
<keyword evidence="5 14" id="KW-0812">Transmembrane</keyword>
<gene>
    <name evidence="15" type="ORF">Fcan01_07542</name>
</gene>
<dbReference type="GO" id="GO:0005634">
    <property type="term" value="C:nucleus"/>
    <property type="evidence" value="ECO:0007669"/>
    <property type="project" value="UniProtKB-SubCell"/>
</dbReference>
<feature type="compositionally biased region" description="Gly residues" evidence="13">
    <location>
        <begin position="297"/>
        <end position="312"/>
    </location>
</feature>
<comment type="caution">
    <text evidence="15">The sequence shown here is derived from an EMBL/GenBank/DDBJ whole genome shotgun (WGS) entry which is preliminary data.</text>
</comment>
<dbReference type="Gene3D" id="2.60.40.1660">
    <property type="entry name" value="Na, k-atpase alpha subunit"/>
    <property type="match status" value="1"/>
</dbReference>
<evidence type="ECO:0000313" key="15">
    <source>
        <dbReference type="EMBL" id="OXA58376.1"/>
    </source>
</evidence>
<name>A0A226EP79_FOLCA</name>
<reference evidence="15 16" key="1">
    <citation type="submission" date="2015-12" db="EMBL/GenBank/DDBJ databases">
        <title>The genome of Folsomia candida.</title>
        <authorList>
            <person name="Faddeeva A."/>
            <person name="Derks M.F."/>
            <person name="Anvar Y."/>
            <person name="Smit S."/>
            <person name="Van Straalen N."/>
            <person name="Roelofs D."/>
        </authorList>
    </citation>
    <scope>NUCLEOTIDE SEQUENCE [LARGE SCALE GENOMIC DNA]</scope>
    <source>
        <strain evidence="15 16">VU population</strain>
        <tissue evidence="15">Whole body</tissue>
    </source>
</reference>
<dbReference type="GO" id="GO:1990573">
    <property type="term" value="P:potassium ion import across plasma membrane"/>
    <property type="evidence" value="ECO:0007669"/>
    <property type="project" value="TreeGrafter"/>
</dbReference>
<dbReference type="GO" id="GO:0001671">
    <property type="term" value="F:ATPase activator activity"/>
    <property type="evidence" value="ECO:0007669"/>
    <property type="project" value="TreeGrafter"/>
</dbReference>
<dbReference type="GO" id="GO:0036376">
    <property type="term" value="P:sodium ion export across plasma membrane"/>
    <property type="evidence" value="ECO:0007669"/>
    <property type="project" value="TreeGrafter"/>
</dbReference>
<proteinExistence type="inferred from homology"/>
<keyword evidence="10 14" id="KW-0472">Membrane</keyword>
<accession>A0A226EP79</accession>
<comment type="similarity">
    <text evidence="3">Belongs to the Mediator complex subunit 28 family.</text>
</comment>
<evidence type="ECO:0000256" key="9">
    <source>
        <dbReference type="ARBA" id="ARBA00023054"/>
    </source>
</evidence>
<feature type="compositionally biased region" description="Gly residues" evidence="13">
    <location>
        <begin position="143"/>
        <end position="154"/>
    </location>
</feature>
<feature type="region of interest" description="Disordered" evidence="13">
    <location>
        <begin position="120"/>
        <end position="486"/>
    </location>
</feature>
<evidence type="ECO:0000256" key="6">
    <source>
        <dbReference type="ARBA" id="ARBA00022968"/>
    </source>
</evidence>
<evidence type="ECO:0000256" key="14">
    <source>
        <dbReference type="SAM" id="Phobius"/>
    </source>
</evidence>
<feature type="compositionally biased region" description="Low complexity" evidence="13">
    <location>
        <begin position="240"/>
        <end position="249"/>
    </location>
</feature>
<dbReference type="AlphaFoldDB" id="A0A226EP79"/>
<evidence type="ECO:0000256" key="7">
    <source>
        <dbReference type="ARBA" id="ARBA00022989"/>
    </source>
</evidence>
<keyword evidence="9" id="KW-0175">Coiled coil</keyword>
<dbReference type="EMBL" id="LNIX01000003">
    <property type="protein sequence ID" value="OXA58376.1"/>
    <property type="molecule type" value="Genomic_DNA"/>
</dbReference>
<dbReference type="GO" id="GO:0030007">
    <property type="term" value="P:intracellular potassium ion homeostasis"/>
    <property type="evidence" value="ECO:0007669"/>
    <property type="project" value="TreeGrafter"/>
</dbReference>
<comment type="similarity">
    <text evidence="4">Belongs to the X(+)/potassium ATPases subunit beta family.</text>
</comment>
<evidence type="ECO:0000256" key="1">
    <source>
        <dbReference type="ARBA" id="ARBA00004123"/>
    </source>
</evidence>